<feature type="non-terminal residue" evidence="3">
    <location>
        <position position="1"/>
    </location>
</feature>
<keyword evidence="4" id="KW-1185">Reference proteome</keyword>
<dbReference type="Pfam" id="PF00098">
    <property type="entry name" value="zf-CCHC"/>
    <property type="match status" value="2"/>
</dbReference>
<sequence>YGRQILCATCGEPDHLSRDCKFNAVVCYRCGEQGHRSKVRRRRRMDASIDKQ</sequence>
<proteinExistence type="predicted"/>
<dbReference type="GO" id="GO:0003676">
    <property type="term" value="F:nucleic acid binding"/>
    <property type="evidence" value="ECO:0007669"/>
    <property type="project" value="InterPro"/>
</dbReference>
<dbReference type="SUPFAM" id="SSF57756">
    <property type="entry name" value="Retrovirus zinc finger-like domains"/>
    <property type="match status" value="1"/>
</dbReference>
<dbReference type="AlphaFoldDB" id="A0A4P9Z2J4"/>
<evidence type="ECO:0000259" key="2">
    <source>
        <dbReference type="PROSITE" id="PS50158"/>
    </source>
</evidence>
<dbReference type="InterPro" id="IPR001878">
    <property type="entry name" value="Znf_CCHC"/>
</dbReference>
<reference evidence="4" key="1">
    <citation type="journal article" date="2018" name="Nat. Microbiol.">
        <title>Leveraging single-cell genomics to expand the fungal tree of life.</title>
        <authorList>
            <person name="Ahrendt S.R."/>
            <person name="Quandt C.A."/>
            <person name="Ciobanu D."/>
            <person name="Clum A."/>
            <person name="Salamov A."/>
            <person name="Andreopoulos B."/>
            <person name="Cheng J.F."/>
            <person name="Woyke T."/>
            <person name="Pelin A."/>
            <person name="Henrissat B."/>
            <person name="Reynolds N.K."/>
            <person name="Benny G.L."/>
            <person name="Smith M.E."/>
            <person name="James T.Y."/>
            <person name="Grigoriev I.V."/>
        </authorList>
    </citation>
    <scope>NUCLEOTIDE SEQUENCE [LARGE SCALE GENOMIC DNA]</scope>
    <source>
        <strain evidence="4">Benny S71-1</strain>
    </source>
</reference>
<organism evidence="3 4">
    <name type="scientific">Syncephalis pseudoplumigaleata</name>
    <dbReference type="NCBI Taxonomy" id="1712513"/>
    <lineage>
        <taxon>Eukaryota</taxon>
        <taxon>Fungi</taxon>
        <taxon>Fungi incertae sedis</taxon>
        <taxon>Zoopagomycota</taxon>
        <taxon>Zoopagomycotina</taxon>
        <taxon>Zoopagomycetes</taxon>
        <taxon>Zoopagales</taxon>
        <taxon>Piptocephalidaceae</taxon>
        <taxon>Syncephalis</taxon>
    </lineage>
</organism>
<dbReference type="EMBL" id="KZ989345">
    <property type="protein sequence ID" value="RKP26743.1"/>
    <property type="molecule type" value="Genomic_DNA"/>
</dbReference>
<feature type="domain" description="CCHC-type" evidence="2">
    <location>
        <begin position="7"/>
        <end position="21"/>
    </location>
</feature>
<dbReference type="Proteomes" id="UP000278143">
    <property type="component" value="Unassembled WGS sequence"/>
</dbReference>
<dbReference type="SMART" id="SM00343">
    <property type="entry name" value="ZnF_C2HC"/>
    <property type="match status" value="2"/>
</dbReference>
<gene>
    <name evidence="3" type="ORF">SYNPS1DRAFT_13756</name>
</gene>
<evidence type="ECO:0000256" key="1">
    <source>
        <dbReference type="PROSITE-ProRule" id="PRU00047"/>
    </source>
</evidence>
<dbReference type="PROSITE" id="PS50158">
    <property type="entry name" value="ZF_CCHC"/>
    <property type="match status" value="1"/>
</dbReference>
<dbReference type="InterPro" id="IPR036875">
    <property type="entry name" value="Znf_CCHC_sf"/>
</dbReference>
<keyword evidence="1" id="KW-0479">Metal-binding</keyword>
<dbReference type="Gene3D" id="4.10.60.10">
    <property type="entry name" value="Zinc finger, CCHC-type"/>
    <property type="match status" value="1"/>
</dbReference>
<keyword evidence="1" id="KW-0863">Zinc-finger</keyword>
<evidence type="ECO:0000313" key="3">
    <source>
        <dbReference type="EMBL" id="RKP26743.1"/>
    </source>
</evidence>
<evidence type="ECO:0000313" key="4">
    <source>
        <dbReference type="Proteomes" id="UP000278143"/>
    </source>
</evidence>
<dbReference type="OrthoDB" id="7608935at2759"/>
<accession>A0A4P9Z2J4</accession>
<keyword evidence="1" id="KW-0862">Zinc</keyword>
<name>A0A4P9Z2J4_9FUNG</name>
<dbReference type="GO" id="GO:0008270">
    <property type="term" value="F:zinc ion binding"/>
    <property type="evidence" value="ECO:0007669"/>
    <property type="project" value="UniProtKB-KW"/>
</dbReference>
<protein>
    <recommendedName>
        <fullName evidence="2">CCHC-type domain-containing protein</fullName>
    </recommendedName>
</protein>